<evidence type="ECO:0000313" key="2">
    <source>
        <dbReference type="EMBL" id="KAG8201933.1"/>
    </source>
</evidence>
<gene>
    <name evidence="2" type="ORF">JTE90_027409</name>
</gene>
<name>A0AAV6W3Z2_9ARAC</name>
<feature type="compositionally biased region" description="Basic and acidic residues" evidence="1">
    <location>
        <begin position="1"/>
        <end position="12"/>
    </location>
</feature>
<dbReference type="EMBL" id="JAFNEN010000002">
    <property type="protein sequence ID" value="KAG8201933.1"/>
    <property type="molecule type" value="Genomic_DNA"/>
</dbReference>
<evidence type="ECO:0000256" key="1">
    <source>
        <dbReference type="SAM" id="MobiDB-lite"/>
    </source>
</evidence>
<proteinExistence type="predicted"/>
<feature type="compositionally biased region" description="Polar residues" evidence="1">
    <location>
        <begin position="29"/>
        <end position="43"/>
    </location>
</feature>
<comment type="caution">
    <text evidence="2">The sequence shown here is derived from an EMBL/GenBank/DDBJ whole genome shotgun (WGS) entry which is preliminary data.</text>
</comment>
<keyword evidence="3" id="KW-1185">Reference proteome</keyword>
<organism evidence="2 3">
    <name type="scientific">Oedothorax gibbosus</name>
    <dbReference type="NCBI Taxonomy" id="931172"/>
    <lineage>
        <taxon>Eukaryota</taxon>
        <taxon>Metazoa</taxon>
        <taxon>Ecdysozoa</taxon>
        <taxon>Arthropoda</taxon>
        <taxon>Chelicerata</taxon>
        <taxon>Arachnida</taxon>
        <taxon>Araneae</taxon>
        <taxon>Araneomorphae</taxon>
        <taxon>Entelegynae</taxon>
        <taxon>Araneoidea</taxon>
        <taxon>Linyphiidae</taxon>
        <taxon>Erigoninae</taxon>
        <taxon>Oedothorax</taxon>
    </lineage>
</organism>
<protein>
    <submittedName>
        <fullName evidence="2">Uncharacterized protein</fullName>
    </submittedName>
</protein>
<accession>A0AAV6W3Z2</accession>
<dbReference type="AlphaFoldDB" id="A0AAV6W3Z2"/>
<dbReference type="Proteomes" id="UP000827092">
    <property type="component" value="Unassembled WGS sequence"/>
</dbReference>
<feature type="region of interest" description="Disordered" evidence="1">
    <location>
        <begin position="1"/>
        <end position="43"/>
    </location>
</feature>
<reference evidence="2 3" key="1">
    <citation type="journal article" date="2022" name="Nat. Ecol. Evol.">
        <title>A masculinizing supergene underlies an exaggerated male reproductive morph in a spider.</title>
        <authorList>
            <person name="Hendrickx F."/>
            <person name="De Corte Z."/>
            <person name="Sonet G."/>
            <person name="Van Belleghem S.M."/>
            <person name="Kostlbacher S."/>
            <person name="Vangestel C."/>
        </authorList>
    </citation>
    <scope>NUCLEOTIDE SEQUENCE [LARGE SCALE GENOMIC DNA]</scope>
    <source>
        <strain evidence="2">W744_W776</strain>
    </source>
</reference>
<evidence type="ECO:0000313" key="3">
    <source>
        <dbReference type="Proteomes" id="UP000827092"/>
    </source>
</evidence>
<sequence>MTHTETKPEKRNRSLSVSSSHFDAPEGQFGSNENIPPNDSPSSTLPHYVIHPFDRGTKYRSGHFFYLFPLLLSCFVVDVEHNHFQWIGAYRHKHRNHDLPNDIVVSCN</sequence>